<dbReference type="EMBL" id="QKRW01000053">
    <property type="protein sequence ID" value="RAL59432.1"/>
    <property type="molecule type" value="Genomic_DNA"/>
</dbReference>
<evidence type="ECO:0000313" key="2">
    <source>
        <dbReference type="EMBL" id="RAL59432.1"/>
    </source>
</evidence>
<name>A0A395IGI2_9HELO</name>
<dbReference type="OrthoDB" id="3560795at2759"/>
<keyword evidence="3" id="KW-1185">Reference proteome</keyword>
<evidence type="ECO:0000256" key="1">
    <source>
        <dbReference type="SAM" id="MobiDB-lite"/>
    </source>
</evidence>
<gene>
    <name evidence="2" type="ORF">DID88_006806</name>
</gene>
<proteinExistence type="predicted"/>
<accession>A0A395IGI2</accession>
<dbReference type="AlphaFoldDB" id="A0A395IGI2"/>
<evidence type="ECO:0000313" key="3">
    <source>
        <dbReference type="Proteomes" id="UP000249056"/>
    </source>
</evidence>
<dbReference type="Proteomes" id="UP000249056">
    <property type="component" value="Unassembled WGS sequence"/>
</dbReference>
<sequence length="171" mass="19148">MFDKTNSSLVTTPTMTSNDSNYAVQEQTYDTLPESYGSYFDDSSSECSSLDSVDDSIGTDEDLEAAHTTEANKDENEIWRTGLLNPPVGFSTPIFSSFPPFPLDATLSESFQVLEQQLQKSRQSVDQMETNFAAFDQMADTGLKKIDNWLELISKLKLEKKIEEIELSLDS</sequence>
<reference evidence="2 3" key="1">
    <citation type="submission" date="2018-06" db="EMBL/GenBank/DDBJ databases">
        <title>Genome Sequence of the Brown Rot Fungal Pathogen Monilinia fructigena.</title>
        <authorList>
            <person name="Landi L."/>
            <person name="De Miccolis Angelini R.M."/>
            <person name="Pollastro S."/>
            <person name="Abate D."/>
            <person name="Faretra F."/>
            <person name="Romanazzi G."/>
        </authorList>
    </citation>
    <scope>NUCLEOTIDE SEQUENCE [LARGE SCALE GENOMIC DNA]</scope>
    <source>
        <strain evidence="2 3">Mfrg269</strain>
    </source>
</reference>
<comment type="caution">
    <text evidence="2">The sequence shown here is derived from an EMBL/GenBank/DDBJ whole genome shotgun (WGS) entry which is preliminary data.</text>
</comment>
<organism evidence="2 3">
    <name type="scientific">Monilinia fructigena</name>
    <dbReference type="NCBI Taxonomy" id="38457"/>
    <lineage>
        <taxon>Eukaryota</taxon>
        <taxon>Fungi</taxon>
        <taxon>Dikarya</taxon>
        <taxon>Ascomycota</taxon>
        <taxon>Pezizomycotina</taxon>
        <taxon>Leotiomycetes</taxon>
        <taxon>Helotiales</taxon>
        <taxon>Sclerotiniaceae</taxon>
        <taxon>Monilinia</taxon>
    </lineage>
</organism>
<protein>
    <submittedName>
        <fullName evidence="2">Uncharacterized protein</fullName>
    </submittedName>
</protein>
<feature type="region of interest" description="Disordered" evidence="1">
    <location>
        <begin position="1"/>
        <end position="22"/>
    </location>
</feature>